<evidence type="ECO:0000313" key="2">
    <source>
        <dbReference type="Proteomes" id="UP000027987"/>
    </source>
</evidence>
<proteinExistence type="predicted"/>
<dbReference type="RefSeq" id="WP_038579300.1">
    <property type="nucleotide sequence ID" value="NZ_CP008884.1"/>
</dbReference>
<organism evidence="1 2">
    <name type="scientific">Dyella japonica A8</name>
    <dbReference type="NCBI Taxonomy" id="1217721"/>
    <lineage>
        <taxon>Bacteria</taxon>
        <taxon>Pseudomonadati</taxon>
        <taxon>Pseudomonadota</taxon>
        <taxon>Gammaproteobacteria</taxon>
        <taxon>Lysobacterales</taxon>
        <taxon>Rhodanobacteraceae</taxon>
        <taxon>Dyella</taxon>
    </lineage>
</organism>
<sequence length="152" mass="16740">MQLVRDKASQRGIPLRFIVIHISNDPLMGDFIEQHDASHPMPFYSVACAQAPGRVSEPVSGEAIAPVEALLDTRSARGEYARVQLLHALRPDPAQPQNGDMLWHFRLCPGDYPIPMGWTISTPVFSELGRQLNGYPLDAMGAALRTQLAPAR</sequence>
<reference evidence="1 2" key="1">
    <citation type="submission" date="2014-07" db="EMBL/GenBank/DDBJ databases">
        <title>Complete Genome Sequence of Dyella japonica Strain A8 Isolated from Malaysian Tropical Soil.</title>
        <authorList>
            <person name="Hui R.K.H."/>
            <person name="Chen J.-W."/>
            <person name="Chan K.-G."/>
            <person name="Leung F.C.C."/>
        </authorList>
    </citation>
    <scope>NUCLEOTIDE SEQUENCE [LARGE SCALE GENOMIC DNA]</scope>
    <source>
        <strain evidence="1 2">A8</strain>
    </source>
</reference>
<accession>A0A075JWT1</accession>
<dbReference type="KEGG" id="dja:HY57_03280"/>
<dbReference type="STRING" id="1217721.HY57_03280"/>
<dbReference type="AlphaFoldDB" id="A0A075JWT1"/>
<dbReference type="HOGENOM" id="CLU_1719468_0_0_6"/>
<protein>
    <submittedName>
        <fullName evidence="1">Uncharacterized protein</fullName>
    </submittedName>
</protein>
<dbReference type="PATRIC" id="fig|1217721.7.peg.688"/>
<keyword evidence="2" id="KW-1185">Reference proteome</keyword>
<name>A0A075JWT1_9GAMM</name>
<dbReference type="EMBL" id="CP008884">
    <property type="protein sequence ID" value="AIF46344.1"/>
    <property type="molecule type" value="Genomic_DNA"/>
</dbReference>
<evidence type="ECO:0000313" key="1">
    <source>
        <dbReference type="EMBL" id="AIF46344.1"/>
    </source>
</evidence>
<gene>
    <name evidence="1" type="ORF">HY57_03280</name>
</gene>
<dbReference type="Proteomes" id="UP000027987">
    <property type="component" value="Chromosome"/>
</dbReference>